<reference evidence="1 2" key="1">
    <citation type="submission" date="2019-04" db="EMBL/GenBank/DDBJ databases">
        <title>High contiguity whole genome sequence and gene annotation resource for two Venturia nashicola isolates.</title>
        <authorList>
            <person name="Prokchorchik M."/>
            <person name="Won K."/>
            <person name="Lee Y."/>
            <person name="Choi E.D."/>
            <person name="Segonzac C."/>
            <person name="Sohn K.H."/>
        </authorList>
    </citation>
    <scope>NUCLEOTIDE SEQUENCE [LARGE SCALE GENOMIC DNA]</scope>
    <source>
        <strain evidence="1 2">PRI2</strain>
    </source>
</reference>
<sequence length="73" mass="7935">MSFPAFCPSRAAITKSHDLGPAETTEAQTLDLEWSVVDGGAQRHQSFAVESSRRRVVDSSLAAGSWHHPRAQT</sequence>
<dbReference type="EMBL" id="SNSC02000005">
    <property type="protein sequence ID" value="TID24542.1"/>
    <property type="molecule type" value="Genomic_DNA"/>
</dbReference>
<dbReference type="Proteomes" id="UP000298493">
    <property type="component" value="Unassembled WGS sequence"/>
</dbReference>
<evidence type="ECO:0000313" key="1">
    <source>
        <dbReference type="EMBL" id="TID24542.1"/>
    </source>
</evidence>
<organism evidence="1 2">
    <name type="scientific">Venturia nashicola</name>
    <dbReference type="NCBI Taxonomy" id="86259"/>
    <lineage>
        <taxon>Eukaryota</taxon>
        <taxon>Fungi</taxon>
        <taxon>Dikarya</taxon>
        <taxon>Ascomycota</taxon>
        <taxon>Pezizomycotina</taxon>
        <taxon>Dothideomycetes</taxon>
        <taxon>Pleosporomycetidae</taxon>
        <taxon>Venturiales</taxon>
        <taxon>Venturiaceae</taxon>
        <taxon>Venturia</taxon>
    </lineage>
</organism>
<keyword evidence="2" id="KW-1185">Reference proteome</keyword>
<dbReference type="AlphaFoldDB" id="A0A4Z1PPG3"/>
<name>A0A4Z1PPG3_9PEZI</name>
<comment type="caution">
    <text evidence="1">The sequence shown here is derived from an EMBL/GenBank/DDBJ whole genome shotgun (WGS) entry which is preliminary data.</text>
</comment>
<evidence type="ECO:0000313" key="2">
    <source>
        <dbReference type="Proteomes" id="UP000298493"/>
    </source>
</evidence>
<gene>
    <name evidence="1" type="ORF">E6O75_ATG02907</name>
</gene>
<proteinExistence type="predicted"/>
<protein>
    <submittedName>
        <fullName evidence="1">Uncharacterized protein</fullName>
    </submittedName>
</protein>
<accession>A0A4Z1PPG3</accession>